<dbReference type="Proteomes" id="UP000030645">
    <property type="component" value="Unassembled WGS sequence"/>
</dbReference>
<name>W9R8M1_9ROSA</name>
<protein>
    <submittedName>
        <fullName evidence="2">Uncharacterized protein</fullName>
    </submittedName>
</protein>
<dbReference type="PANTHER" id="PTHR31446">
    <property type="entry name" value="ACID PHOSPHATASE/VANADIUM-DEPENDENT HALOPEROXIDASE-RELATED PROTEIN"/>
    <property type="match status" value="1"/>
</dbReference>
<keyword evidence="1" id="KW-0472">Membrane</keyword>
<dbReference type="STRING" id="981085.W9R8M1"/>
<sequence length="100" mass="11001">MDEMTGRSAMAATGGSSLVSSSIFSNYPILCASIAFAIAQFIKFLTALYKKRRWDLKQLVSSDGKTSPAELLKQALSASESYGHFLQWLFMFHIVIGSEV</sequence>
<dbReference type="PANTHER" id="PTHR31446:SF39">
    <property type="entry name" value="ACID PHOSPHATASE_VANADIUM-DEPENDENT HALOPEROXIDASE-RELATED PROTEIN"/>
    <property type="match status" value="1"/>
</dbReference>
<keyword evidence="1" id="KW-1133">Transmembrane helix</keyword>
<evidence type="ECO:0000313" key="3">
    <source>
        <dbReference type="Proteomes" id="UP000030645"/>
    </source>
</evidence>
<evidence type="ECO:0000313" key="2">
    <source>
        <dbReference type="EMBL" id="EXB41416.1"/>
    </source>
</evidence>
<dbReference type="EMBL" id="KE343796">
    <property type="protein sequence ID" value="EXB41416.1"/>
    <property type="molecule type" value="Genomic_DNA"/>
</dbReference>
<accession>W9R8M1</accession>
<keyword evidence="3" id="KW-1185">Reference proteome</keyword>
<feature type="transmembrane region" description="Helical" evidence="1">
    <location>
        <begin position="27"/>
        <end position="49"/>
    </location>
</feature>
<reference evidence="3" key="1">
    <citation type="submission" date="2013-01" db="EMBL/GenBank/DDBJ databases">
        <title>Draft Genome Sequence of a Mulberry Tree, Morus notabilis C.K. Schneid.</title>
        <authorList>
            <person name="He N."/>
            <person name="Zhao S."/>
        </authorList>
    </citation>
    <scope>NUCLEOTIDE SEQUENCE</scope>
</reference>
<dbReference type="AlphaFoldDB" id="W9R8M1"/>
<keyword evidence="1" id="KW-0812">Transmembrane</keyword>
<proteinExistence type="predicted"/>
<dbReference type="InterPro" id="IPR003832">
    <property type="entry name" value="DUF212"/>
</dbReference>
<gene>
    <name evidence="2" type="ORF">L484_007566</name>
</gene>
<dbReference type="Pfam" id="PF02681">
    <property type="entry name" value="DUF212"/>
    <property type="match status" value="1"/>
</dbReference>
<evidence type="ECO:0000256" key="1">
    <source>
        <dbReference type="SAM" id="Phobius"/>
    </source>
</evidence>
<organism evidence="2 3">
    <name type="scientific">Morus notabilis</name>
    <dbReference type="NCBI Taxonomy" id="981085"/>
    <lineage>
        <taxon>Eukaryota</taxon>
        <taxon>Viridiplantae</taxon>
        <taxon>Streptophyta</taxon>
        <taxon>Embryophyta</taxon>
        <taxon>Tracheophyta</taxon>
        <taxon>Spermatophyta</taxon>
        <taxon>Magnoliopsida</taxon>
        <taxon>eudicotyledons</taxon>
        <taxon>Gunneridae</taxon>
        <taxon>Pentapetalae</taxon>
        <taxon>rosids</taxon>
        <taxon>fabids</taxon>
        <taxon>Rosales</taxon>
        <taxon>Moraceae</taxon>
        <taxon>Moreae</taxon>
        <taxon>Morus</taxon>
    </lineage>
</organism>